<comment type="caution">
    <text evidence="13">The sequence shown here is derived from an EMBL/GenBank/DDBJ whole genome shotgun (WGS) entry which is preliminary data.</text>
</comment>
<protein>
    <recommendedName>
        <fullName evidence="11">Uridylate-specific endoribonuclease</fullName>
        <ecNumber evidence="11">4.6.1.-</ecNumber>
    </recommendedName>
</protein>
<keyword evidence="14" id="KW-1185">Reference proteome</keyword>
<name>A0A2T7PET0_POMCA</name>
<dbReference type="GO" id="GO:0004521">
    <property type="term" value="F:RNA endonuclease activity"/>
    <property type="evidence" value="ECO:0007669"/>
    <property type="project" value="UniProtKB-UniRule"/>
</dbReference>
<keyword evidence="9 11" id="KW-0464">Manganese</keyword>
<evidence type="ECO:0000259" key="12">
    <source>
        <dbReference type="PROSITE" id="PS51959"/>
    </source>
</evidence>
<evidence type="ECO:0000256" key="10">
    <source>
        <dbReference type="ARBA" id="ARBA00023239"/>
    </source>
</evidence>
<dbReference type="GO" id="GO:0016829">
    <property type="term" value="F:lyase activity"/>
    <property type="evidence" value="ECO:0007669"/>
    <property type="project" value="UniProtKB-KW"/>
</dbReference>
<evidence type="ECO:0000256" key="7">
    <source>
        <dbReference type="ARBA" id="ARBA00022801"/>
    </source>
</evidence>
<dbReference type="AlphaFoldDB" id="A0A2T7PET0"/>
<dbReference type="SUPFAM" id="SSF142877">
    <property type="entry name" value="EndoU-like"/>
    <property type="match status" value="1"/>
</dbReference>
<comment type="similarity">
    <text evidence="2 11">Belongs to the ENDOU family.</text>
</comment>
<dbReference type="EC" id="4.6.1.-" evidence="11"/>
<evidence type="ECO:0000256" key="6">
    <source>
        <dbReference type="ARBA" id="ARBA00022759"/>
    </source>
</evidence>
<evidence type="ECO:0000256" key="2">
    <source>
        <dbReference type="ARBA" id="ARBA00010168"/>
    </source>
</evidence>
<keyword evidence="7 11" id="KW-0378">Hydrolase</keyword>
<evidence type="ECO:0000256" key="11">
    <source>
        <dbReference type="RuleBase" id="RU367085"/>
    </source>
</evidence>
<evidence type="ECO:0000256" key="5">
    <source>
        <dbReference type="ARBA" id="ARBA00022723"/>
    </source>
</evidence>
<dbReference type="EMBL" id="PZQS01000004">
    <property type="protein sequence ID" value="PVD31920.1"/>
    <property type="molecule type" value="Genomic_DNA"/>
</dbReference>
<dbReference type="InterPro" id="IPR037227">
    <property type="entry name" value="EndoU-like"/>
</dbReference>
<dbReference type="CDD" id="cd21159">
    <property type="entry name" value="XendoU"/>
    <property type="match status" value="1"/>
</dbReference>
<organism evidence="13 14">
    <name type="scientific">Pomacea canaliculata</name>
    <name type="common">Golden apple snail</name>
    <dbReference type="NCBI Taxonomy" id="400727"/>
    <lineage>
        <taxon>Eukaryota</taxon>
        <taxon>Metazoa</taxon>
        <taxon>Spiralia</taxon>
        <taxon>Lophotrochozoa</taxon>
        <taxon>Mollusca</taxon>
        <taxon>Gastropoda</taxon>
        <taxon>Caenogastropoda</taxon>
        <taxon>Architaenioglossa</taxon>
        <taxon>Ampullarioidea</taxon>
        <taxon>Ampullariidae</taxon>
        <taxon>Pomacea</taxon>
    </lineage>
</organism>
<evidence type="ECO:0000256" key="8">
    <source>
        <dbReference type="ARBA" id="ARBA00022884"/>
    </source>
</evidence>
<comment type="catalytic activity">
    <reaction evidence="11">
        <text>ribonucleotidyl-uridine-RNA = a 5'-end dephospho-uridine-RNA + a 3'-end 2',3'-cyclophospho-ribonucleotide-RNA</text>
        <dbReference type="Rhea" id="RHEA:67792"/>
        <dbReference type="Rhea" id="RHEA-COMP:10464"/>
        <dbReference type="Rhea" id="RHEA-COMP:17354"/>
        <dbReference type="Rhea" id="RHEA-COMP:17356"/>
        <dbReference type="ChEBI" id="CHEBI:83064"/>
        <dbReference type="ChEBI" id="CHEBI:173117"/>
        <dbReference type="ChEBI" id="CHEBI:173224"/>
    </reaction>
</comment>
<keyword evidence="10" id="KW-0456">Lyase</keyword>
<evidence type="ECO:0000256" key="3">
    <source>
        <dbReference type="ARBA" id="ARBA00011245"/>
    </source>
</evidence>
<evidence type="ECO:0000256" key="9">
    <source>
        <dbReference type="ARBA" id="ARBA00023211"/>
    </source>
</evidence>
<evidence type="ECO:0000313" key="13">
    <source>
        <dbReference type="EMBL" id="PVD31920.1"/>
    </source>
</evidence>
<comment type="subunit">
    <text evidence="3 11">Monomer.</text>
</comment>
<proteinExistence type="inferred from homology"/>
<dbReference type="PROSITE" id="PS51959">
    <property type="entry name" value="ENDOU"/>
    <property type="match status" value="1"/>
</dbReference>
<keyword evidence="5 11" id="KW-0479">Metal-binding</keyword>
<sequence>MHSPSNVAILAFNDVVMRLTVKSCRRIAAADLASVAQLIYDADDNRVDGAAYQLNFQQRYHTGVDNPLPFFTRLDESIFQRSTFALMSALEDNFVENVRTQETYNDTEWAEIQTFIEAVINTKPMTIALDFLSTHGCISNNTEARKALLEELWFNLYPETSSHVAGSSGFEHVFLGELQGQTVLGLNNWLEYYKEEKSGTINYLGWRDYMTNPNIVSISFVWEFAQAPTRSFFVGTSPEFDMAVATLCTLARTGSLCPLTINGKSFNFQTVGLHHRQELQIAAAYPIVPPHSAPSNATGEDLSIPPSYQLIPTKVLYDGIQ</sequence>
<keyword evidence="4 11" id="KW-0540">Nuclease</keyword>
<dbReference type="GO" id="GO:0003723">
    <property type="term" value="F:RNA binding"/>
    <property type="evidence" value="ECO:0007669"/>
    <property type="project" value="UniProtKB-UniRule"/>
</dbReference>
<gene>
    <name evidence="13" type="ORF">C0Q70_07346</name>
</gene>
<dbReference type="InterPro" id="IPR018998">
    <property type="entry name" value="EndoU_C"/>
</dbReference>
<dbReference type="GO" id="GO:0046872">
    <property type="term" value="F:metal ion binding"/>
    <property type="evidence" value="ECO:0007669"/>
    <property type="project" value="UniProtKB-UniRule"/>
</dbReference>
<dbReference type="PANTHER" id="PTHR12439:SF42">
    <property type="entry name" value="ENDORIBONUCLEASE-RELATED"/>
    <property type="match status" value="1"/>
</dbReference>
<reference evidence="13 14" key="1">
    <citation type="submission" date="2018-04" db="EMBL/GenBank/DDBJ databases">
        <title>The genome of golden apple snail Pomacea canaliculata provides insight into stress tolerance and invasive adaptation.</title>
        <authorList>
            <person name="Liu C."/>
            <person name="Liu B."/>
            <person name="Ren Y."/>
            <person name="Zhang Y."/>
            <person name="Wang H."/>
            <person name="Li S."/>
            <person name="Jiang F."/>
            <person name="Yin L."/>
            <person name="Zhang G."/>
            <person name="Qian W."/>
            <person name="Fan W."/>
        </authorList>
    </citation>
    <scope>NUCLEOTIDE SEQUENCE [LARGE SCALE GENOMIC DNA]</scope>
    <source>
        <strain evidence="13">SZHN2017</strain>
        <tissue evidence="13">Muscle</tissue>
    </source>
</reference>
<evidence type="ECO:0000256" key="1">
    <source>
        <dbReference type="ARBA" id="ARBA00001936"/>
    </source>
</evidence>
<dbReference type="OrthoDB" id="430326at2759"/>
<keyword evidence="6 11" id="KW-0255">Endonuclease</keyword>
<keyword evidence="8 11" id="KW-0694">RNA-binding</keyword>
<evidence type="ECO:0000256" key="4">
    <source>
        <dbReference type="ARBA" id="ARBA00022722"/>
    </source>
</evidence>
<comment type="cofactor">
    <cofactor evidence="1 11">
        <name>Mn(2+)</name>
        <dbReference type="ChEBI" id="CHEBI:29035"/>
    </cofactor>
</comment>
<dbReference type="PANTHER" id="PTHR12439">
    <property type="entry name" value="PLACENTAL PROTEIN 11-RELATED"/>
    <property type="match status" value="1"/>
</dbReference>
<feature type="domain" description="EndoU" evidence="12">
    <location>
        <begin position="28"/>
        <end position="290"/>
    </location>
</feature>
<dbReference type="Proteomes" id="UP000245119">
    <property type="component" value="Linkage Group LG4"/>
</dbReference>
<dbReference type="Pfam" id="PF09412">
    <property type="entry name" value="XendoU"/>
    <property type="match status" value="1"/>
</dbReference>
<evidence type="ECO:0000313" key="14">
    <source>
        <dbReference type="Proteomes" id="UP000245119"/>
    </source>
</evidence>
<dbReference type="GO" id="GO:0016787">
    <property type="term" value="F:hydrolase activity"/>
    <property type="evidence" value="ECO:0007669"/>
    <property type="project" value="UniProtKB-KW"/>
</dbReference>
<dbReference type="InterPro" id="IPR039787">
    <property type="entry name" value="ENDOU"/>
</dbReference>
<accession>A0A2T7PET0</accession>